<protein>
    <submittedName>
        <fullName evidence="1">Uncharacterized protein</fullName>
    </submittedName>
</protein>
<proteinExistence type="predicted"/>
<sequence>MSTLTFNTTIQKQAQLLAEEARRTDPNIIKFYWFPADNEVRLVEVATDMQPSLIDNIQPFYFPASPEHNLPAPSGVALIRDGEDGRLGLPRGWGTWEEAELLNTEESR</sequence>
<dbReference type="OrthoDB" id="9973285at2"/>
<dbReference type="AlphaFoldDB" id="A0A4V3FE99"/>
<evidence type="ECO:0000313" key="2">
    <source>
        <dbReference type="Proteomes" id="UP000295662"/>
    </source>
</evidence>
<reference evidence="1 2" key="1">
    <citation type="submission" date="2019-03" db="EMBL/GenBank/DDBJ databases">
        <title>Genomic Encyclopedia of Archaeal and Bacterial Type Strains, Phase II (KMG-II): from individual species to whole genera.</title>
        <authorList>
            <person name="Goeker M."/>
        </authorList>
    </citation>
    <scope>NUCLEOTIDE SEQUENCE [LARGE SCALE GENOMIC DNA]</scope>
    <source>
        <strain evidence="1 2">ATCC 25309</strain>
    </source>
</reference>
<organism evidence="1 2">
    <name type="scientific">Prosthecobacter fusiformis</name>
    <dbReference type="NCBI Taxonomy" id="48464"/>
    <lineage>
        <taxon>Bacteria</taxon>
        <taxon>Pseudomonadati</taxon>
        <taxon>Verrucomicrobiota</taxon>
        <taxon>Verrucomicrobiia</taxon>
        <taxon>Verrucomicrobiales</taxon>
        <taxon>Verrucomicrobiaceae</taxon>
        <taxon>Prosthecobacter</taxon>
    </lineage>
</organism>
<comment type="caution">
    <text evidence="1">The sequence shown here is derived from an EMBL/GenBank/DDBJ whole genome shotgun (WGS) entry which is preliminary data.</text>
</comment>
<gene>
    <name evidence="1" type="ORF">EI77_03922</name>
</gene>
<keyword evidence="2" id="KW-1185">Reference proteome</keyword>
<accession>A0A4V3FE99</accession>
<dbReference type="Proteomes" id="UP000295662">
    <property type="component" value="Unassembled WGS sequence"/>
</dbReference>
<dbReference type="RefSeq" id="WP_133796918.1">
    <property type="nucleotide sequence ID" value="NZ_SOCA01000009.1"/>
</dbReference>
<evidence type="ECO:0000313" key="1">
    <source>
        <dbReference type="EMBL" id="TDU66183.1"/>
    </source>
</evidence>
<dbReference type="EMBL" id="SOCA01000009">
    <property type="protein sequence ID" value="TDU66183.1"/>
    <property type="molecule type" value="Genomic_DNA"/>
</dbReference>
<name>A0A4V3FE99_9BACT</name>